<protein>
    <submittedName>
        <fullName evidence="1">Uncharacterized protein</fullName>
    </submittedName>
</protein>
<accession>A0ACD3Z9S7</accession>
<keyword evidence="2" id="KW-1185">Reference proteome</keyword>
<sequence>MPAFKTPMQHISRGQRRQHQPKHQRSWFFLRGRGKVGTETGCGLFNDDHAGNSSCVVRRLPIGKDELRELIRAELSRLESVTEPPSTWQFFSSSLACLILASGLHIELSHVPTGSRDGAPDCIQGCWRDKQGQDKILLTAPPTALSRPLPFGPQHRRAQFVPCERASIGRRSTPGQTASRRKLDLDNNKHCDPSTLIIDLLLLLPISFDKPKRVARERKERGLLDARFLSKRLGDLIFQLDPFPSAVSNSVFVVWEYYLRPSLSRAFYPSGFAPVLTNLPPHDVIAAKPTGRRPNSLTYPKHQPKSPKTDAKRRRRRCSFFYTFDHLFHPP</sequence>
<organism evidence="1 2">
    <name type="scientific">Fusarium solani subsp. cucurbitae</name>
    <name type="common">Neocosmosporum cucurbitae</name>
    <dbReference type="NCBI Taxonomy" id="2747967"/>
    <lineage>
        <taxon>Eukaryota</taxon>
        <taxon>Fungi</taxon>
        <taxon>Dikarya</taxon>
        <taxon>Ascomycota</taxon>
        <taxon>Pezizomycotina</taxon>
        <taxon>Sordariomycetes</taxon>
        <taxon>Hypocreomycetidae</taxon>
        <taxon>Hypocreales</taxon>
        <taxon>Nectriaceae</taxon>
        <taxon>Fusarium</taxon>
        <taxon>Fusarium solani species complex</taxon>
    </lineage>
</organism>
<proteinExistence type="predicted"/>
<name>A0ACD3Z9S7_FUSSC</name>
<dbReference type="Proteomes" id="UP000830768">
    <property type="component" value="Chromosome 8"/>
</dbReference>
<evidence type="ECO:0000313" key="1">
    <source>
        <dbReference type="EMBL" id="UPK97965.1"/>
    </source>
</evidence>
<dbReference type="EMBL" id="CP090036">
    <property type="protein sequence ID" value="UPK97965.1"/>
    <property type="molecule type" value="Genomic_DNA"/>
</dbReference>
<reference evidence="1" key="1">
    <citation type="submission" date="2021-11" db="EMBL/GenBank/DDBJ databases">
        <title>Fusarium solani-melongenae Genome sequencing and assembly.</title>
        <authorList>
            <person name="Xie S."/>
            <person name="Huang L."/>
            <person name="Zhang X."/>
        </authorList>
    </citation>
    <scope>NUCLEOTIDE SEQUENCE</scope>
    <source>
        <strain evidence="1">CRI 24-3</strain>
    </source>
</reference>
<evidence type="ECO:0000313" key="2">
    <source>
        <dbReference type="Proteomes" id="UP000830768"/>
    </source>
</evidence>
<gene>
    <name evidence="1" type="ORF">LCI18_008900</name>
</gene>